<dbReference type="SUPFAM" id="SSF52402">
    <property type="entry name" value="Adenine nucleotide alpha hydrolases-like"/>
    <property type="match status" value="1"/>
</dbReference>
<feature type="domain" description="Arginosuccinate synthase-like N-terminal" evidence="8">
    <location>
        <begin position="25"/>
        <end position="172"/>
    </location>
</feature>
<dbReference type="Gene3D" id="3.90.1260.10">
    <property type="entry name" value="Argininosuccinate synthetase, chain A, domain 2"/>
    <property type="match status" value="1"/>
</dbReference>
<dbReference type="Pfam" id="PF20979">
    <property type="entry name" value="Arginosuc_syn_C"/>
    <property type="match status" value="1"/>
</dbReference>
<feature type="domain" description="Arginosuccinate synthase C-terminal" evidence="9">
    <location>
        <begin position="190"/>
        <end position="395"/>
    </location>
</feature>
<keyword evidence="4" id="KW-0436">Ligase</keyword>
<dbReference type="GO" id="GO:0000053">
    <property type="term" value="P:argininosuccinate metabolic process"/>
    <property type="evidence" value="ECO:0007669"/>
    <property type="project" value="TreeGrafter"/>
</dbReference>
<organism evidence="10">
    <name type="scientific">Bacillus toyonensis</name>
    <dbReference type="NCBI Taxonomy" id="155322"/>
    <lineage>
        <taxon>Bacteria</taxon>
        <taxon>Bacillati</taxon>
        <taxon>Bacillota</taxon>
        <taxon>Bacilli</taxon>
        <taxon>Bacillales</taxon>
        <taxon>Bacillaceae</taxon>
        <taxon>Bacillus</taxon>
        <taxon>Bacillus cereus group</taxon>
    </lineage>
</organism>
<name>A0AB73S8Q6_9BACI</name>
<accession>A0AB73S8Q6</accession>
<dbReference type="EC" id="6.3.4.5" evidence="2"/>
<dbReference type="AlphaFoldDB" id="A0AB73S8Q6"/>
<dbReference type="GO" id="GO:0000050">
    <property type="term" value="P:urea cycle"/>
    <property type="evidence" value="ECO:0007669"/>
    <property type="project" value="TreeGrafter"/>
</dbReference>
<evidence type="ECO:0000256" key="4">
    <source>
        <dbReference type="ARBA" id="ARBA00022598"/>
    </source>
</evidence>
<keyword evidence="7" id="KW-0067">ATP-binding</keyword>
<dbReference type="Pfam" id="PF00764">
    <property type="entry name" value="Arginosuc_synth"/>
    <property type="match status" value="1"/>
</dbReference>
<evidence type="ECO:0000259" key="9">
    <source>
        <dbReference type="Pfam" id="PF20979"/>
    </source>
</evidence>
<dbReference type="InterPro" id="IPR048267">
    <property type="entry name" value="Arginosuc_syn_N"/>
</dbReference>
<dbReference type="PANTHER" id="PTHR11587:SF2">
    <property type="entry name" value="ARGININOSUCCINATE SYNTHASE"/>
    <property type="match status" value="1"/>
</dbReference>
<sequence>MKRKLTYMSKIYGQFQELLPFKNEKAVLLFSGGLDSFYTAYELKKYDMDIHAVLIDVGQSISDEIMELSRKLELKLHIIDASEDLCNSYISHGIMAKALYNNHFPISSSYTRPLLAKLACEYAKEIGGSLIVHNSTPYQNSAMRFNLSIMANYPNVNIFCPAIGEYTTRADKARILKKELGIDFPTSSKYSIDENLWCRVIENDTLEYTELEIRDNVFDWTNKIEEKETLYLDITFKNGIPSKINNDKRSLKEIVILLNDLLSDYRIGRYAGLEDSCFGVKNPEIREAPAAMLIHQSHLLLEEMVLTRDELRVKSYIDREWTNLVVGGGWFSPLKSCLDESIRAFNKSLNGTIKWKITKGNVFCIAKTASNSLSFSNIGNFVDEFKPYSINSFFQQKARELRIGIGKEGEEYYD</sequence>
<dbReference type="InterPro" id="IPR024074">
    <property type="entry name" value="AS_cat/multimer_dom_body"/>
</dbReference>
<dbReference type="PANTHER" id="PTHR11587">
    <property type="entry name" value="ARGININOSUCCINATE SYNTHASE"/>
    <property type="match status" value="1"/>
</dbReference>
<evidence type="ECO:0000256" key="2">
    <source>
        <dbReference type="ARBA" id="ARBA00012286"/>
    </source>
</evidence>
<evidence type="ECO:0000256" key="5">
    <source>
        <dbReference type="ARBA" id="ARBA00022605"/>
    </source>
</evidence>
<evidence type="ECO:0000259" key="8">
    <source>
        <dbReference type="Pfam" id="PF00764"/>
    </source>
</evidence>
<protein>
    <recommendedName>
        <fullName evidence="2">argininosuccinate synthase</fullName>
        <ecNumber evidence="2">6.3.4.5</ecNumber>
    </recommendedName>
</protein>
<dbReference type="GO" id="GO:0004055">
    <property type="term" value="F:argininosuccinate synthase activity"/>
    <property type="evidence" value="ECO:0007669"/>
    <property type="project" value="UniProtKB-EC"/>
</dbReference>
<dbReference type="InterPro" id="IPR001518">
    <property type="entry name" value="Arginosuc_synth"/>
</dbReference>
<evidence type="ECO:0000313" key="10">
    <source>
        <dbReference type="EMBL" id="PEI86517.1"/>
    </source>
</evidence>
<evidence type="ECO:0000256" key="3">
    <source>
        <dbReference type="ARBA" id="ARBA00022571"/>
    </source>
</evidence>
<dbReference type="SUPFAM" id="SSF69864">
    <property type="entry name" value="Argininosuccinate synthetase, C-terminal domain"/>
    <property type="match status" value="1"/>
</dbReference>
<gene>
    <name evidence="10" type="ORF">CN678_11575</name>
</gene>
<comment type="pathway">
    <text evidence="1">Amino-acid biosynthesis; L-arginine biosynthesis; L-arginine from L-ornithine and carbamoyl phosphate: step 2/3.</text>
</comment>
<keyword evidence="5" id="KW-0028">Amino-acid biosynthesis</keyword>
<dbReference type="GO" id="GO:0005524">
    <property type="term" value="F:ATP binding"/>
    <property type="evidence" value="ECO:0007669"/>
    <property type="project" value="UniProtKB-KW"/>
</dbReference>
<keyword evidence="3" id="KW-0055">Arginine biosynthesis</keyword>
<dbReference type="GO" id="GO:0006526">
    <property type="term" value="P:L-arginine biosynthetic process"/>
    <property type="evidence" value="ECO:0007669"/>
    <property type="project" value="UniProtKB-KW"/>
</dbReference>
<evidence type="ECO:0000256" key="6">
    <source>
        <dbReference type="ARBA" id="ARBA00022741"/>
    </source>
</evidence>
<dbReference type="Proteomes" id="UP000220969">
    <property type="component" value="Unassembled WGS sequence"/>
</dbReference>
<reference evidence="10" key="1">
    <citation type="submission" date="2017-09" db="EMBL/GenBank/DDBJ databases">
        <title>Large-scale bioinformatics analysis of Bacillus genomes uncovers conserved roles of natural products in bacterial physiology.</title>
        <authorList>
            <consortium name="Agbiome Team Llc"/>
            <person name="Bleich R.M."/>
            <person name="Kirk G.J."/>
            <person name="Santa Maria K.C."/>
            <person name="Allen S.E."/>
            <person name="Farag S."/>
            <person name="Shank E.A."/>
            <person name="Bowers A."/>
        </authorList>
    </citation>
    <scope>NUCLEOTIDE SEQUENCE</scope>
    <source>
        <strain evidence="10">AFS005430</strain>
    </source>
</reference>
<dbReference type="Gene3D" id="3.40.50.620">
    <property type="entry name" value="HUPs"/>
    <property type="match status" value="1"/>
</dbReference>
<keyword evidence="6" id="KW-0547">Nucleotide-binding</keyword>
<dbReference type="GO" id="GO:0005737">
    <property type="term" value="C:cytoplasm"/>
    <property type="evidence" value="ECO:0007669"/>
    <property type="project" value="TreeGrafter"/>
</dbReference>
<evidence type="ECO:0000256" key="1">
    <source>
        <dbReference type="ARBA" id="ARBA00004967"/>
    </source>
</evidence>
<proteinExistence type="predicted"/>
<dbReference type="InterPro" id="IPR048268">
    <property type="entry name" value="Arginosuc_syn_C"/>
</dbReference>
<comment type="caution">
    <text evidence="10">The sequence shown here is derived from an EMBL/GenBank/DDBJ whole genome shotgun (WGS) entry which is preliminary data.</text>
</comment>
<evidence type="ECO:0000256" key="7">
    <source>
        <dbReference type="ARBA" id="ARBA00022840"/>
    </source>
</evidence>
<dbReference type="EMBL" id="NUEH01000023">
    <property type="protein sequence ID" value="PEI86517.1"/>
    <property type="molecule type" value="Genomic_DNA"/>
</dbReference>
<dbReference type="InterPro" id="IPR014729">
    <property type="entry name" value="Rossmann-like_a/b/a_fold"/>
</dbReference>